<keyword evidence="3" id="KW-0847">Vitamin C</keyword>
<dbReference type="PANTHER" id="PTHR12907:SF26">
    <property type="entry name" value="HIF PROLYL HYDROXYLASE, ISOFORM C"/>
    <property type="match status" value="1"/>
</dbReference>
<name>A0ABP9R9Q4_9GAMM</name>
<sequence length="223" mass="24892">MLAPDSANPLSGLDGTALTTLVDRLVDHGWFVGERFFDPALCRALHAEVHTLAEHSALQAAGVGRGEAHRLRRDIRGDAIHWLNRDSQAQRDYLALMAQLQGQINQALYLGLFEFEAHFAHYPPGSFYRTHLDSFQGRANRVISTVLYLTPDWPSDGGGEMAIYAEHDDTRELARVRPEAGTLVCFFSDRVPHAVLPTRYPRTSIAGWFRRNASLCGVIDPAR</sequence>
<dbReference type="Proteomes" id="UP001500074">
    <property type="component" value="Unassembled WGS sequence"/>
</dbReference>
<keyword evidence="4" id="KW-0223">Dioxygenase</keyword>
<dbReference type="InterPro" id="IPR006620">
    <property type="entry name" value="Pro_4_hyd_alph"/>
</dbReference>
<dbReference type="InterPro" id="IPR044862">
    <property type="entry name" value="Pro_4_hyd_alph_FE2OG_OXY"/>
</dbReference>
<organism evidence="8 9">
    <name type="scientific">Modicisalibacter zincidurans</name>
    <dbReference type="NCBI Taxonomy" id="1178777"/>
    <lineage>
        <taxon>Bacteria</taxon>
        <taxon>Pseudomonadati</taxon>
        <taxon>Pseudomonadota</taxon>
        <taxon>Gammaproteobacteria</taxon>
        <taxon>Oceanospirillales</taxon>
        <taxon>Halomonadaceae</taxon>
        <taxon>Modicisalibacter</taxon>
    </lineage>
</organism>
<evidence type="ECO:0000259" key="7">
    <source>
        <dbReference type="PROSITE" id="PS51471"/>
    </source>
</evidence>
<evidence type="ECO:0000256" key="5">
    <source>
        <dbReference type="ARBA" id="ARBA00023002"/>
    </source>
</evidence>
<keyword evidence="2" id="KW-0479">Metal-binding</keyword>
<reference evidence="9" key="1">
    <citation type="journal article" date="2019" name="Int. J. Syst. Evol. Microbiol.">
        <title>The Global Catalogue of Microorganisms (GCM) 10K type strain sequencing project: providing services to taxonomists for standard genome sequencing and annotation.</title>
        <authorList>
            <consortium name="The Broad Institute Genomics Platform"/>
            <consortium name="The Broad Institute Genome Sequencing Center for Infectious Disease"/>
            <person name="Wu L."/>
            <person name="Ma J."/>
        </authorList>
    </citation>
    <scope>NUCLEOTIDE SEQUENCE [LARGE SCALE GENOMIC DNA]</scope>
    <source>
        <strain evidence="9">JCM 18472</strain>
    </source>
</reference>
<dbReference type="Pfam" id="PF13640">
    <property type="entry name" value="2OG-FeII_Oxy_3"/>
    <property type="match status" value="1"/>
</dbReference>
<dbReference type="InterPro" id="IPR005123">
    <property type="entry name" value="Oxoglu/Fe-dep_dioxygenase_dom"/>
</dbReference>
<protein>
    <submittedName>
        <fullName evidence="8">2OG-Fe(II) oxygenase</fullName>
    </submittedName>
</protein>
<evidence type="ECO:0000313" key="8">
    <source>
        <dbReference type="EMBL" id="GAA5173136.1"/>
    </source>
</evidence>
<comment type="cofactor">
    <cofactor evidence="1">
        <name>L-ascorbate</name>
        <dbReference type="ChEBI" id="CHEBI:38290"/>
    </cofactor>
</comment>
<accession>A0ABP9R9Q4</accession>
<keyword evidence="6" id="KW-0408">Iron</keyword>
<dbReference type="RefSeq" id="WP_051907481.1">
    <property type="nucleotide sequence ID" value="NZ_BAABKI010000012.1"/>
</dbReference>
<dbReference type="InterPro" id="IPR051559">
    <property type="entry name" value="HIF_prolyl_hydroxylases"/>
</dbReference>
<proteinExistence type="predicted"/>
<evidence type="ECO:0000256" key="4">
    <source>
        <dbReference type="ARBA" id="ARBA00022964"/>
    </source>
</evidence>
<gene>
    <name evidence="8" type="ORF">GCM10023342_11140</name>
</gene>
<dbReference type="Gene3D" id="2.60.120.620">
    <property type="entry name" value="q2cbj1_9rhob like domain"/>
    <property type="match status" value="1"/>
</dbReference>
<evidence type="ECO:0000313" key="9">
    <source>
        <dbReference type="Proteomes" id="UP001500074"/>
    </source>
</evidence>
<evidence type="ECO:0000256" key="1">
    <source>
        <dbReference type="ARBA" id="ARBA00001961"/>
    </source>
</evidence>
<dbReference type="PANTHER" id="PTHR12907">
    <property type="entry name" value="EGL NINE HOMOLOG-RELATED"/>
    <property type="match status" value="1"/>
</dbReference>
<evidence type="ECO:0000256" key="3">
    <source>
        <dbReference type="ARBA" id="ARBA00022896"/>
    </source>
</evidence>
<dbReference type="SMART" id="SM00702">
    <property type="entry name" value="P4Hc"/>
    <property type="match status" value="1"/>
</dbReference>
<evidence type="ECO:0000256" key="6">
    <source>
        <dbReference type="ARBA" id="ARBA00023004"/>
    </source>
</evidence>
<feature type="domain" description="Fe2OG dioxygenase" evidence="7">
    <location>
        <begin position="103"/>
        <end position="211"/>
    </location>
</feature>
<evidence type="ECO:0000256" key="2">
    <source>
        <dbReference type="ARBA" id="ARBA00022723"/>
    </source>
</evidence>
<keyword evidence="5" id="KW-0560">Oxidoreductase</keyword>
<dbReference type="SUPFAM" id="SSF51197">
    <property type="entry name" value="Clavaminate synthase-like"/>
    <property type="match status" value="1"/>
</dbReference>
<keyword evidence="9" id="KW-1185">Reference proteome</keyword>
<dbReference type="EMBL" id="BAABKI010000012">
    <property type="protein sequence ID" value="GAA5173136.1"/>
    <property type="molecule type" value="Genomic_DNA"/>
</dbReference>
<dbReference type="PROSITE" id="PS51471">
    <property type="entry name" value="FE2OG_OXY"/>
    <property type="match status" value="1"/>
</dbReference>
<comment type="caution">
    <text evidence="8">The sequence shown here is derived from an EMBL/GenBank/DDBJ whole genome shotgun (WGS) entry which is preliminary data.</text>
</comment>